<evidence type="ECO:0000313" key="2">
    <source>
        <dbReference type="EMBL" id="EAU88458.1"/>
    </source>
</evidence>
<dbReference type="SMART" id="SM00384">
    <property type="entry name" value="AT_hook"/>
    <property type="match status" value="4"/>
</dbReference>
<dbReference type="KEGG" id="cci:CC1G_11930"/>
<comment type="caution">
    <text evidence="2">The sequence shown here is derived from an EMBL/GenBank/DDBJ whole genome shotgun (WGS) entry which is preliminary data.</text>
</comment>
<dbReference type="GeneID" id="6009847"/>
<dbReference type="eggNOG" id="ENOG502SCHZ">
    <property type="taxonomic scope" value="Eukaryota"/>
</dbReference>
<proteinExistence type="predicted"/>
<dbReference type="InterPro" id="IPR017956">
    <property type="entry name" value="AT_hook_DNA-bd_motif"/>
</dbReference>
<sequence length="136" mass="14357">MSSSPPPRDVLDDAERSPLEDELAASPPRNSTEPEAGTSAVPVKRGRGRPKGSKNKKTLGSPATPTTPTVPRKRGRPPKEKKDDEEPRPKRPRGRPPKNPKPEGSTAAPAASASGDGAPVKRKRGRPPKNPPASTT</sequence>
<dbReference type="Proteomes" id="UP000001861">
    <property type="component" value="Unassembled WGS sequence"/>
</dbReference>
<dbReference type="OrthoDB" id="3268356at2759"/>
<keyword evidence="3" id="KW-1185">Reference proteome</keyword>
<dbReference type="PRINTS" id="PR00929">
    <property type="entry name" value="ATHOOK"/>
</dbReference>
<gene>
    <name evidence="2" type="ORF">CC1G_11930</name>
</gene>
<dbReference type="Pfam" id="PF02178">
    <property type="entry name" value="AT_hook"/>
    <property type="match status" value="4"/>
</dbReference>
<name>A8NFR9_COPC7</name>
<feature type="compositionally biased region" description="Low complexity" evidence="1">
    <location>
        <begin position="102"/>
        <end position="118"/>
    </location>
</feature>
<evidence type="ECO:0000256" key="1">
    <source>
        <dbReference type="SAM" id="MobiDB-lite"/>
    </source>
</evidence>
<dbReference type="VEuPathDB" id="FungiDB:CC1G_11930"/>
<dbReference type="GO" id="GO:0003677">
    <property type="term" value="F:DNA binding"/>
    <property type="evidence" value="ECO:0007669"/>
    <property type="project" value="InterPro"/>
</dbReference>
<organism evidence="2 3">
    <name type="scientific">Coprinopsis cinerea (strain Okayama-7 / 130 / ATCC MYA-4618 / FGSC 9003)</name>
    <name type="common">Inky cap fungus</name>
    <name type="synonym">Hormographiella aspergillata</name>
    <dbReference type="NCBI Taxonomy" id="240176"/>
    <lineage>
        <taxon>Eukaryota</taxon>
        <taxon>Fungi</taxon>
        <taxon>Dikarya</taxon>
        <taxon>Basidiomycota</taxon>
        <taxon>Agaricomycotina</taxon>
        <taxon>Agaricomycetes</taxon>
        <taxon>Agaricomycetidae</taxon>
        <taxon>Agaricales</taxon>
        <taxon>Agaricineae</taxon>
        <taxon>Psathyrellaceae</taxon>
        <taxon>Coprinopsis</taxon>
    </lineage>
</organism>
<feature type="compositionally biased region" description="Basic and acidic residues" evidence="1">
    <location>
        <begin position="9"/>
        <end position="19"/>
    </location>
</feature>
<feature type="region of interest" description="Disordered" evidence="1">
    <location>
        <begin position="1"/>
        <end position="136"/>
    </location>
</feature>
<feature type="compositionally biased region" description="Basic residues" evidence="1">
    <location>
        <begin position="44"/>
        <end position="57"/>
    </location>
</feature>
<reference evidence="2 3" key="1">
    <citation type="journal article" date="2010" name="Proc. Natl. Acad. Sci. U.S.A.">
        <title>Insights into evolution of multicellular fungi from the assembled chromosomes of the mushroom Coprinopsis cinerea (Coprinus cinereus).</title>
        <authorList>
            <person name="Stajich J.E."/>
            <person name="Wilke S.K."/>
            <person name="Ahren D."/>
            <person name="Au C.H."/>
            <person name="Birren B.W."/>
            <person name="Borodovsky M."/>
            <person name="Burns C."/>
            <person name="Canback B."/>
            <person name="Casselton L.A."/>
            <person name="Cheng C.K."/>
            <person name="Deng J."/>
            <person name="Dietrich F.S."/>
            <person name="Fargo D.C."/>
            <person name="Farman M.L."/>
            <person name="Gathman A.C."/>
            <person name="Goldberg J."/>
            <person name="Guigo R."/>
            <person name="Hoegger P.J."/>
            <person name="Hooker J.B."/>
            <person name="Huggins A."/>
            <person name="James T.Y."/>
            <person name="Kamada T."/>
            <person name="Kilaru S."/>
            <person name="Kodira C."/>
            <person name="Kues U."/>
            <person name="Kupfer D."/>
            <person name="Kwan H.S."/>
            <person name="Lomsadze A."/>
            <person name="Li W."/>
            <person name="Lilly W.W."/>
            <person name="Ma L.J."/>
            <person name="Mackey A.J."/>
            <person name="Manning G."/>
            <person name="Martin F."/>
            <person name="Muraguchi H."/>
            <person name="Natvig D.O."/>
            <person name="Palmerini H."/>
            <person name="Ramesh M.A."/>
            <person name="Rehmeyer C.J."/>
            <person name="Roe B.A."/>
            <person name="Shenoy N."/>
            <person name="Stanke M."/>
            <person name="Ter-Hovhannisyan V."/>
            <person name="Tunlid A."/>
            <person name="Velagapudi R."/>
            <person name="Vision T.J."/>
            <person name="Zeng Q."/>
            <person name="Zolan M.E."/>
            <person name="Pukkila P.J."/>
        </authorList>
    </citation>
    <scope>NUCLEOTIDE SEQUENCE [LARGE SCALE GENOMIC DNA]</scope>
    <source>
        <strain evidence="3">Okayama-7 / 130 / ATCC MYA-4618 / FGSC 9003</strain>
    </source>
</reference>
<dbReference type="EMBL" id="AACS02000002">
    <property type="protein sequence ID" value="EAU88458.1"/>
    <property type="molecule type" value="Genomic_DNA"/>
</dbReference>
<feature type="compositionally biased region" description="Basic and acidic residues" evidence="1">
    <location>
        <begin position="77"/>
        <end position="89"/>
    </location>
</feature>
<dbReference type="OMA" id="QGEPTQK"/>
<accession>A8NFR9</accession>
<protein>
    <recommendedName>
        <fullName evidence="4">AT hook domain-containing protein</fullName>
    </recommendedName>
</protein>
<evidence type="ECO:0008006" key="4">
    <source>
        <dbReference type="Google" id="ProtNLM"/>
    </source>
</evidence>
<evidence type="ECO:0000313" key="3">
    <source>
        <dbReference type="Proteomes" id="UP000001861"/>
    </source>
</evidence>
<dbReference type="InParanoid" id="A8NFR9"/>
<dbReference type="AlphaFoldDB" id="A8NFR9"/>
<dbReference type="RefSeq" id="XP_001833353.1">
    <property type="nucleotide sequence ID" value="XM_001833301.2"/>
</dbReference>